<accession>A0A2S9XQ40</accession>
<dbReference type="AlphaFoldDB" id="A0A2S9XQ40"/>
<organism evidence="2 3">
    <name type="scientific">Enhygromyxa salina</name>
    <dbReference type="NCBI Taxonomy" id="215803"/>
    <lineage>
        <taxon>Bacteria</taxon>
        <taxon>Pseudomonadati</taxon>
        <taxon>Myxococcota</taxon>
        <taxon>Polyangia</taxon>
        <taxon>Nannocystales</taxon>
        <taxon>Nannocystaceae</taxon>
        <taxon>Enhygromyxa</taxon>
    </lineage>
</organism>
<reference evidence="2 3" key="1">
    <citation type="submission" date="2018-03" db="EMBL/GenBank/DDBJ databases">
        <title>Draft Genome Sequences of the Obligatory Marine Myxobacteria Enhygromyxa salina SWB007.</title>
        <authorList>
            <person name="Poehlein A."/>
            <person name="Moghaddam J.A."/>
            <person name="Harms H."/>
            <person name="Alanjari M."/>
            <person name="Koenig G.M."/>
            <person name="Daniel R."/>
            <person name="Schaeberle T.F."/>
        </authorList>
    </citation>
    <scope>NUCLEOTIDE SEQUENCE [LARGE SCALE GENOMIC DNA]</scope>
    <source>
        <strain evidence="2 3">SWB007</strain>
    </source>
</reference>
<gene>
    <name evidence="2" type="ORF">ENSA7_76340</name>
</gene>
<dbReference type="Gene3D" id="3.30.160.660">
    <property type="match status" value="1"/>
</dbReference>
<dbReference type="InterPro" id="IPR022291">
    <property type="entry name" value="Bacteriocin_synth_cyclodeHase"/>
</dbReference>
<dbReference type="EMBL" id="PVNL01000139">
    <property type="protein sequence ID" value="PRP94811.1"/>
    <property type="molecule type" value="Genomic_DNA"/>
</dbReference>
<dbReference type="Proteomes" id="UP000238823">
    <property type="component" value="Unassembled WGS sequence"/>
</dbReference>
<evidence type="ECO:0000259" key="1">
    <source>
        <dbReference type="PROSITE" id="PS51664"/>
    </source>
</evidence>
<feature type="domain" description="YcaO" evidence="1">
    <location>
        <begin position="402"/>
        <end position="770"/>
    </location>
</feature>
<comment type="caution">
    <text evidence="2">The sequence shown here is derived from an EMBL/GenBank/DDBJ whole genome shotgun (WGS) entry which is preliminary data.</text>
</comment>
<dbReference type="PANTHER" id="PTHR37809">
    <property type="entry name" value="RIBOSOMAL PROTEIN S12 METHYLTHIOTRANSFERASE ACCESSORY FACTOR YCAO"/>
    <property type="match status" value="1"/>
</dbReference>
<name>A0A2S9XQ40_9BACT</name>
<dbReference type="NCBIfam" id="TIGR03882">
    <property type="entry name" value="cyclo_dehyd_2"/>
    <property type="match status" value="1"/>
</dbReference>
<dbReference type="Pfam" id="PF02624">
    <property type="entry name" value="YcaO"/>
    <property type="match status" value="1"/>
</dbReference>
<dbReference type="InterPro" id="IPR003776">
    <property type="entry name" value="YcaO-like_dom"/>
</dbReference>
<proteinExistence type="predicted"/>
<evidence type="ECO:0000313" key="3">
    <source>
        <dbReference type="Proteomes" id="UP000238823"/>
    </source>
</evidence>
<evidence type="ECO:0000313" key="2">
    <source>
        <dbReference type="EMBL" id="PRP94811.1"/>
    </source>
</evidence>
<dbReference type="Gene3D" id="3.40.50.720">
    <property type="entry name" value="NAD(P)-binding Rossmann-like Domain"/>
    <property type="match status" value="1"/>
</dbReference>
<dbReference type="PANTHER" id="PTHR37809:SF1">
    <property type="entry name" value="RIBOSOMAL PROTEIN S12 METHYLTHIOTRANSFERASE ACCESSORY FACTOR YCAO"/>
    <property type="match status" value="1"/>
</dbReference>
<sequence>MADPVGAAIGGRVSAPLQTLAPEFAEVLADDAGRVLLHAGGRLHQIEGMPAEVVIELLAALNSAGSRDAAVEALAHRYERGDVEVVLDRLVDRLANERPRSSPGLGSLRVAGVRSGRLGAELFADLGAHLRLVRETTEFALPVRAGDCPELSLVVLDGCPLRDALALTDALLAADREALFVSCTGDEVVLGPLMIPARTPCLMCGLARYYFPERPHEAVGVLDQLTLPVWPVDGAVEGALAQRLTLVGAIAAALDAYADDRAPEPATALTVVDRGGRVRRQPIGPMTRCPHCRGLVRTISTIAGSTTATTSEPERDGGSRSIEVVDVLTGLRSVPPSVARALGERALAKLGAELDIRHARGPADLIARHPALAEIEFVKVSATLPFRRDPRLCSGDEARGLGKGLSAAQAWCSAVYEWFEETFARRVGPLDLIRGPADALGVPTLDLDFFCAGQVPQVQPRGRVPRPADAMLDWVEAVDLADLAARRPLWLPAASAHGLARADFAGSEFVLPERGSSGIAAGTAWNEAVLEGLLEVVEHDASFAAAATGLGFAAVELDSVDDVHARAVIEALDAAGYEIQLRDLTNDIGVPVVEAAVRARDDHVNYWATGLGCHLSPVLALRRALTEAFQGLCYDAIVDRGDPLRSRGSVLNSYEHRARVWGRIEGSCRLAELPSSLPDAAAPGDTIDRCIDVVVQRILAASPRTQACAFAYPVPPELGVHVVSVVVTGMFDALPHPVHVPDRVLDYRARLGRAGEPFTIADLRLGRMPP</sequence>
<protein>
    <submittedName>
        <fullName evidence="2">YcaO-like family protein</fullName>
    </submittedName>
</protein>
<dbReference type="PROSITE" id="PS51664">
    <property type="entry name" value="YCAO"/>
    <property type="match status" value="1"/>
</dbReference>
<dbReference type="NCBIfam" id="TIGR00702">
    <property type="entry name" value="YcaO-type kinase domain"/>
    <property type="match status" value="1"/>
</dbReference>